<dbReference type="InterPro" id="IPR052539">
    <property type="entry name" value="MGD_biosynthesis_adapter"/>
</dbReference>
<protein>
    <recommendedName>
        <fullName evidence="4">Molybdenum cofactor guanylyltransferase</fullName>
        <shortName evidence="4">MoCo guanylyltransferase</shortName>
        <ecNumber evidence="4">2.7.7.77</ecNumber>
    </recommendedName>
    <alternativeName>
        <fullName evidence="4">GTP:molybdopterin guanylyltransferase</fullName>
    </alternativeName>
    <alternativeName>
        <fullName evidence="4">Mo-MPT guanylyltransferase</fullName>
    </alternativeName>
    <alternativeName>
        <fullName evidence="4">Molybdopterin guanylyltransferase</fullName>
    </alternativeName>
    <alternativeName>
        <fullName evidence="4">Molybdopterin-guanine dinucleotide synthase</fullName>
        <shortName evidence="4">MGD synthase</shortName>
    </alternativeName>
</protein>
<dbReference type="GO" id="GO:0061603">
    <property type="term" value="F:molybdenum cofactor guanylyltransferase activity"/>
    <property type="evidence" value="ECO:0007669"/>
    <property type="project" value="UniProtKB-EC"/>
</dbReference>
<dbReference type="InterPro" id="IPR013482">
    <property type="entry name" value="Molybde_CF_guanTrfase"/>
</dbReference>
<dbReference type="PANTHER" id="PTHR40072:SF1">
    <property type="entry name" value="MOLYBDOPTERIN-GUANINE DINUCLEOTIDE BIOSYNTHESIS ADAPTER PROTEIN"/>
    <property type="match status" value="1"/>
</dbReference>
<feature type="domain" description="Molybdopterin-guanine dinucleotide biosynthesis protein B (MobB)" evidence="5">
    <location>
        <begin position="206"/>
        <end position="339"/>
    </location>
</feature>
<comment type="catalytic activity">
    <reaction evidence="4">
        <text>Mo-molybdopterin + GTP + H(+) = Mo-molybdopterin guanine dinucleotide + diphosphate</text>
        <dbReference type="Rhea" id="RHEA:34243"/>
        <dbReference type="ChEBI" id="CHEBI:15378"/>
        <dbReference type="ChEBI" id="CHEBI:33019"/>
        <dbReference type="ChEBI" id="CHEBI:37565"/>
        <dbReference type="ChEBI" id="CHEBI:71302"/>
        <dbReference type="ChEBI" id="CHEBI:71310"/>
        <dbReference type="EC" id="2.7.7.77"/>
    </reaction>
</comment>
<accession>A0AAU6PFI9</accession>
<dbReference type="CDD" id="cd03116">
    <property type="entry name" value="MobB"/>
    <property type="match status" value="1"/>
</dbReference>
<dbReference type="Pfam" id="PF03205">
    <property type="entry name" value="MobB"/>
    <property type="match status" value="1"/>
</dbReference>
<comment type="subcellular location">
    <subcellularLocation>
        <location evidence="4">Cytoplasm</location>
    </subcellularLocation>
</comment>
<dbReference type="NCBIfam" id="TIGR02665">
    <property type="entry name" value="molyb_mobA"/>
    <property type="match status" value="1"/>
</dbReference>
<dbReference type="AlphaFoldDB" id="A0AAU6PFI9"/>
<proteinExistence type="inferred from homology"/>
<keyword evidence="4" id="KW-0479">Metal-binding</keyword>
<dbReference type="Pfam" id="PF12804">
    <property type="entry name" value="NTP_transf_3"/>
    <property type="match status" value="1"/>
</dbReference>
<feature type="binding site" evidence="4">
    <location>
        <position position="104"/>
    </location>
    <ligand>
        <name>GTP</name>
        <dbReference type="ChEBI" id="CHEBI:37565"/>
    </ligand>
</feature>
<keyword evidence="4 7" id="KW-0808">Transferase</keyword>
<evidence type="ECO:0000259" key="6">
    <source>
        <dbReference type="Pfam" id="PF12804"/>
    </source>
</evidence>
<keyword evidence="7" id="KW-0548">Nucleotidyltransferase</keyword>
<comment type="domain">
    <text evidence="4">The N-terminal domain determines nucleotide recognition and specific binding, while the C-terminal domain determines the specific binding to the target protein.</text>
</comment>
<dbReference type="EC" id="2.7.7.77" evidence="4"/>
<sequence length="368" mass="41856">MQTIKTQQITAVILAGGRSRRMNNQDKGLIKFNQKPLVQHIIEAFENEVGTVLINANRNQAQYQKFTKNPIISDDMEDFQGPLAGFAKAMKISKTPYLLVLPCDCPMVGKELLQDLKMALIDSKMDISVAHDGDRLQPTFALLKTSLLDNLLQYLQKNNRKIDLWYQQNKTIEVDFSKHKKKFININTPCDYASVTQPSKIQNTPILGFSAFSGTGKTKLITQLIEQLKQKNIRIALVKHTHHDFEIDHPGKDSYECYHAGASQVLISSAKHFALVSRYQQQESDLSSLLTQLDLTQLDLILVEGFKYENIKKIELQRIELKHPSLFENDDNIIAIASNQTKIEGNMLMLDINNIEKISDFILAYAHL</sequence>
<feature type="binding site" evidence="4">
    <location>
        <begin position="14"/>
        <end position="16"/>
    </location>
    <ligand>
        <name>GTP</name>
        <dbReference type="ChEBI" id="CHEBI:37565"/>
    </ligand>
</feature>
<dbReference type="Gene3D" id="3.90.550.10">
    <property type="entry name" value="Spore Coat Polysaccharide Biosynthesis Protein SpsA, Chain A"/>
    <property type="match status" value="1"/>
</dbReference>
<evidence type="ECO:0000259" key="5">
    <source>
        <dbReference type="Pfam" id="PF03205"/>
    </source>
</evidence>
<dbReference type="GO" id="GO:0005737">
    <property type="term" value="C:cytoplasm"/>
    <property type="evidence" value="ECO:0007669"/>
    <property type="project" value="UniProtKB-SubCell"/>
</dbReference>
<dbReference type="InterPro" id="IPR029044">
    <property type="entry name" value="Nucleotide-diphossugar_trans"/>
</dbReference>
<dbReference type="Gene3D" id="3.40.50.300">
    <property type="entry name" value="P-loop containing nucleotide triphosphate hydrolases"/>
    <property type="match status" value="1"/>
</dbReference>
<evidence type="ECO:0000256" key="4">
    <source>
        <dbReference type="HAMAP-Rule" id="MF_00316"/>
    </source>
</evidence>
<keyword evidence="3 4" id="KW-0501">Molybdenum cofactor biosynthesis</keyword>
<dbReference type="SUPFAM" id="SSF53448">
    <property type="entry name" value="Nucleotide-diphospho-sugar transferases"/>
    <property type="match status" value="1"/>
</dbReference>
<dbReference type="NCBIfam" id="TIGR00176">
    <property type="entry name" value="mobB"/>
    <property type="match status" value="1"/>
</dbReference>
<dbReference type="PANTHER" id="PTHR40072">
    <property type="entry name" value="MOLYBDOPTERIN-GUANINE DINUCLEOTIDE BIOSYNTHESIS ADAPTER PROTEIN-RELATED"/>
    <property type="match status" value="1"/>
</dbReference>
<dbReference type="CDD" id="cd02503">
    <property type="entry name" value="MobA"/>
    <property type="match status" value="1"/>
</dbReference>
<name>A0AAU6PFI9_9GAMM</name>
<dbReference type="HAMAP" id="MF_00316">
    <property type="entry name" value="MobA"/>
    <property type="match status" value="1"/>
</dbReference>
<feature type="binding site" evidence="4">
    <location>
        <position position="27"/>
    </location>
    <ligand>
        <name>GTP</name>
        <dbReference type="ChEBI" id="CHEBI:37565"/>
    </ligand>
</feature>
<dbReference type="SUPFAM" id="SSF52540">
    <property type="entry name" value="P-loop containing nucleoside triphosphate hydrolases"/>
    <property type="match status" value="1"/>
</dbReference>
<comment type="cofactor">
    <cofactor evidence="4">
        <name>Mg(2+)</name>
        <dbReference type="ChEBI" id="CHEBI:18420"/>
    </cofactor>
</comment>
<organism evidence="7">
    <name type="scientific">Catillopecten margaritatus gill symbiont</name>
    <dbReference type="NCBI Taxonomy" id="3083288"/>
    <lineage>
        <taxon>Bacteria</taxon>
        <taxon>Pseudomonadati</taxon>
        <taxon>Pseudomonadota</taxon>
        <taxon>Gammaproteobacteria</taxon>
        <taxon>sulfur-oxidizing symbionts</taxon>
    </lineage>
</organism>
<evidence type="ECO:0000256" key="1">
    <source>
        <dbReference type="ARBA" id="ARBA00022842"/>
    </source>
</evidence>
<feature type="binding site" evidence="4">
    <location>
        <position position="74"/>
    </location>
    <ligand>
        <name>GTP</name>
        <dbReference type="ChEBI" id="CHEBI:37565"/>
    </ligand>
</feature>
<feature type="binding site" evidence="4">
    <location>
        <position position="104"/>
    </location>
    <ligand>
        <name>Mg(2+)</name>
        <dbReference type="ChEBI" id="CHEBI:18420"/>
    </ligand>
</feature>
<dbReference type="InterPro" id="IPR027417">
    <property type="entry name" value="P-loop_NTPase"/>
</dbReference>
<feature type="domain" description="MobA-like NTP transferase" evidence="6">
    <location>
        <begin position="11"/>
        <end position="160"/>
    </location>
</feature>
<evidence type="ECO:0000256" key="2">
    <source>
        <dbReference type="ARBA" id="ARBA00023134"/>
    </source>
</evidence>
<keyword evidence="4" id="KW-0547">Nucleotide-binding</keyword>
<gene>
    <name evidence="4 7" type="primary">mobA</name>
    <name evidence="7" type="ORF">Ctma_0457</name>
</gene>
<dbReference type="GO" id="GO:0005525">
    <property type="term" value="F:GTP binding"/>
    <property type="evidence" value="ECO:0007669"/>
    <property type="project" value="UniProtKB-UniRule"/>
</dbReference>
<reference evidence="7" key="1">
    <citation type="submission" date="2023-10" db="EMBL/GenBank/DDBJ databases">
        <title>The first scallop-associated chemosynthetic bacterial symbiont.</title>
        <authorList>
            <person name="Lin Y.-T."/>
            <person name="Sun J."/>
            <person name="Ip J.C.-H."/>
            <person name="He X."/>
            <person name="Gao Z.-M."/>
            <person name="Perez M."/>
            <person name="Xu T."/>
            <person name="Qian P.-Y."/>
            <person name="Qiu J.-W."/>
        </authorList>
    </citation>
    <scope>NUCLEOTIDE SEQUENCE</scope>
    <source>
        <strain evidence="7">Gill1</strain>
    </source>
</reference>
<dbReference type="InterPro" id="IPR025877">
    <property type="entry name" value="MobA-like_NTP_Trfase"/>
</dbReference>
<keyword evidence="1 4" id="KW-0460">Magnesium</keyword>
<evidence type="ECO:0000256" key="3">
    <source>
        <dbReference type="ARBA" id="ARBA00023150"/>
    </source>
</evidence>
<comment type="subunit">
    <text evidence="4">Monomer.</text>
</comment>
<dbReference type="EMBL" id="CP138327">
    <property type="protein sequence ID" value="WXT99753.1"/>
    <property type="molecule type" value="Genomic_DNA"/>
</dbReference>
<dbReference type="InterPro" id="IPR004435">
    <property type="entry name" value="MobB_dom"/>
</dbReference>
<keyword evidence="4" id="KW-0963">Cytoplasm</keyword>
<dbReference type="GO" id="GO:0006777">
    <property type="term" value="P:Mo-molybdopterin cofactor biosynthetic process"/>
    <property type="evidence" value="ECO:0007669"/>
    <property type="project" value="UniProtKB-KW"/>
</dbReference>
<feature type="binding site" evidence="4">
    <location>
        <position position="55"/>
    </location>
    <ligand>
        <name>GTP</name>
        <dbReference type="ChEBI" id="CHEBI:37565"/>
    </ligand>
</feature>
<comment type="similarity">
    <text evidence="4">Belongs to the MobA family.</text>
</comment>
<evidence type="ECO:0000313" key="7">
    <source>
        <dbReference type="EMBL" id="WXT99753.1"/>
    </source>
</evidence>
<dbReference type="GO" id="GO:0046872">
    <property type="term" value="F:metal ion binding"/>
    <property type="evidence" value="ECO:0007669"/>
    <property type="project" value="UniProtKB-KW"/>
</dbReference>
<comment type="function">
    <text evidence="4">Transfers a GMP moiety from GTP to Mo-molybdopterin (Mo-MPT) cofactor (Moco or molybdenum cofactor) to form Mo-molybdopterin guanine dinucleotide (Mo-MGD) cofactor.</text>
</comment>
<keyword evidence="2 4" id="KW-0342">GTP-binding</keyword>